<protein>
    <submittedName>
        <fullName evidence="7">Pyridine nucleotide-disulfide oxidoreductase</fullName>
    </submittedName>
</protein>
<evidence type="ECO:0000256" key="2">
    <source>
        <dbReference type="ARBA" id="ARBA00022630"/>
    </source>
</evidence>
<dbReference type="InterPro" id="IPR023753">
    <property type="entry name" value="FAD/NAD-binding_dom"/>
</dbReference>
<dbReference type="Pfam" id="PF07992">
    <property type="entry name" value="Pyr_redox_2"/>
    <property type="match status" value="1"/>
</dbReference>
<dbReference type="InterPro" id="IPR050446">
    <property type="entry name" value="FAD-oxidoreductase/Apoptosis"/>
</dbReference>
<evidence type="ECO:0000256" key="3">
    <source>
        <dbReference type="ARBA" id="ARBA00022827"/>
    </source>
</evidence>
<keyword evidence="4" id="KW-0560">Oxidoreductase</keyword>
<comment type="caution">
    <text evidence="7">The sequence shown here is derived from an EMBL/GenBank/DDBJ whole genome shotgun (WGS) entry which is preliminary data.</text>
</comment>
<dbReference type="Gene3D" id="3.30.390.30">
    <property type="match status" value="1"/>
</dbReference>
<dbReference type="PRINTS" id="PR00411">
    <property type="entry name" value="PNDRDTASEI"/>
</dbReference>
<comment type="cofactor">
    <cofactor evidence="1">
        <name>FAD</name>
        <dbReference type="ChEBI" id="CHEBI:57692"/>
    </cofactor>
</comment>
<proteinExistence type="predicted"/>
<dbReference type="EMBL" id="ARYI01000005">
    <property type="protein sequence ID" value="KCZ94996.1"/>
    <property type="molecule type" value="Genomic_DNA"/>
</dbReference>
<sequence>MDLSGAKRIVIVGAGQAAAQAVQSLRLGGYAGELTIVGEETALPYQRPPLSKAYMKGEMAEERLYFRPAAWYEDNKIEVMLGSRVTSIDRAARVAHLEHGAELPYDALVIATGSRPRTLPCQGADLTGVHDLRSLSDVERIRPQMVEGRRMVIIGAGYIGLEAAAVARTMGLDVTVLEMAPRVLARVTSPVMSEFYAAEHIAKGVKILTSTALSHLEGKDGHINAAALADGTKLPADIVLVGIGILPNEELAKDAGIACSNGILTDRDGRTSDPHVFAAGDCASRPLVHYGRTGRLESVHNAIEQGKLVAAAILGQNRPAEDCPWFWSDQYDLKLQIAGLSTDYDTIVLRGDPEDRKFAAFYLRNGTLIAVDAVNSPPEFLASKKLIMTGAKIAPEVLSDTSIPMKDIAAKAAA</sequence>
<dbReference type="GO" id="GO:0016651">
    <property type="term" value="F:oxidoreductase activity, acting on NAD(P)H"/>
    <property type="evidence" value="ECO:0007669"/>
    <property type="project" value="TreeGrafter"/>
</dbReference>
<dbReference type="InterPro" id="IPR036188">
    <property type="entry name" value="FAD/NAD-bd_sf"/>
</dbReference>
<dbReference type="Proteomes" id="UP000025061">
    <property type="component" value="Unassembled WGS sequence"/>
</dbReference>
<dbReference type="SUPFAM" id="SSF51905">
    <property type="entry name" value="FAD/NAD(P)-binding domain"/>
    <property type="match status" value="2"/>
</dbReference>
<keyword evidence="3" id="KW-0274">FAD</keyword>
<gene>
    <name evidence="7" type="ORF">HHI_07102</name>
</gene>
<dbReference type="AlphaFoldDB" id="A0A059FWY2"/>
<dbReference type="InterPro" id="IPR028202">
    <property type="entry name" value="Reductase_C"/>
</dbReference>
<dbReference type="PANTHER" id="PTHR43557">
    <property type="entry name" value="APOPTOSIS-INDUCING FACTOR 1"/>
    <property type="match status" value="1"/>
</dbReference>
<keyword evidence="8" id="KW-1185">Reference proteome</keyword>
<evidence type="ECO:0000259" key="5">
    <source>
        <dbReference type="Pfam" id="PF07992"/>
    </source>
</evidence>
<reference evidence="7 8" key="1">
    <citation type="submission" date="2013-04" db="EMBL/GenBank/DDBJ databases">
        <title>Hyphomonas hirschiana VP5 Genome Sequencing.</title>
        <authorList>
            <person name="Lai Q."/>
            <person name="Shao Z."/>
        </authorList>
    </citation>
    <scope>NUCLEOTIDE SEQUENCE [LARGE SCALE GENOMIC DNA]</scope>
    <source>
        <strain evidence="7 8">VP5</strain>
    </source>
</reference>
<dbReference type="Pfam" id="PF14759">
    <property type="entry name" value="Reductase_C"/>
    <property type="match status" value="1"/>
</dbReference>
<dbReference type="InterPro" id="IPR016156">
    <property type="entry name" value="FAD/NAD-linked_Rdtase_dimer_sf"/>
</dbReference>
<dbReference type="PATRIC" id="fig|1280951.3.peg.1437"/>
<dbReference type="SUPFAM" id="SSF55424">
    <property type="entry name" value="FAD/NAD-linked reductases, dimerisation (C-terminal) domain"/>
    <property type="match status" value="1"/>
</dbReference>
<accession>A0A059FWY2</accession>
<organism evidence="7 8">
    <name type="scientific">Hyphomonas hirschiana VP5</name>
    <dbReference type="NCBI Taxonomy" id="1280951"/>
    <lineage>
        <taxon>Bacteria</taxon>
        <taxon>Pseudomonadati</taxon>
        <taxon>Pseudomonadota</taxon>
        <taxon>Alphaproteobacteria</taxon>
        <taxon>Hyphomonadales</taxon>
        <taxon>Hyphomonadaceae</taxon>
        <taxon>Hyphomonas</taxon>
    </lineage>
</organism>
<dbReference type="Gene3D" id="3.50.50.60">
    <property type="entry name" value="FAD/NAD(P)-binding domain"/>
    <property type="match status" value="2"/>
</dbReference>
<evidence type="ECO:0000313" key="7">
    <source>
        <dbReference type="EMBL" id="KCZ94996.1"/>
    </source>
</evidence>
<keyword evidence="2" id="KW-0285">Flavoprotein</keyword>
<dbReference type="GO" id="GO:0005737">
    <property type="term" value="C:cytoplasm"/>
    <property type="evidence" value="ECO:0007669"/>
    <property type="project" value="TreeGrafter"/>
</dbReference>
<dbReference type="PRINTS" id="PR00368">
    <property type="entry name" value="FADPNR"/>
</dbReference>
<evidence type="ECO:0000256" key="4">
    <source>
        <dbReference type="ARBA" id="ARBA00023002"/>
    </source>
</evidence>
<dbReference type="PANTHER" id="PTHR43557:SF2">
    <property type="entry name" value="RIESKE DOMAIN-CONTAINING PROTEIN-RELATED"/>
    <property type="match status" value="1"/>
</dbReference>
<name>A0A059FWY2_9PROT</name>
<evidence type="ECO:0000259" key="6">
    <source>
        <dbReference type="Pfam" id="PF14759"/>
    </source>
</evidence>
<evidence type="ECO:0000256" key="1">
    <source>
        <dbReference type="ARBA" id="ARBA00001974"/>
    </source>
</evidence>
<feature type="domain" description="Reductase C-terminal" evidence="6">
    <location>
        <begin position="325"/>
        <end position="408"/>
    </location>
</feature>
<feature type="domain" description="FAD/NAD(P)-binding" evidence="5">
    <location>
        <begin position="8"/>
        <end position="306"/>
    </location>
</feature>
<evidence type="ECO:0000313" key="8">
    <source>
        <dbReference type="Proteomes" id="UP000025061"/>
    </source>
</evidence>